<dbReference type="AlphaFoldDB" id="A0A0C3DA63"/>
<feature type="binding site" evidence="6">
    <location>
        <begin position="164"/>
        <end position="172"/>
    </location>
    <ligand>
        <name>ATP</name>
        <dbReference type="ChEBI" id="CHEBI:30616"/>
    </ligand>
</feature>
<dbReference type="PIRSF" id="PIRSF006806">
    <property type="entry name" value="FTHF_cligase"/>
    <property type="match status" value="1"/>
</dbReference>
<reference evidence="8" key="2">
    <citation type="submission" date="2015-01" db="EMBL/GenBank/DDBJ databases">
        <title>Evolutionary Origins and Diversification of the Mycorrhizal Mutualists.</title>
        <authorList>
            <consortium name="DOE Joint Genome Institute"/>
            <consortium name="Mycorrhizal Genomics Consortium"/>
            <person name="Kohler A."/>
            <person name="Kuo A."/>
            <person name="Nagy L.G."/>
            <person name="Floudas D."/>
            <person name="Copeland A."/>
            <person name="Barry K.W."/>
            <person name="Cichocki N."/>
            <person name="Veneault-Fourrey C."/>
            <person name="LaButti K."/>
            <person name="Lindquist E.A."/>
            <person name="Lipzen A."/>
            <person name="Lundell T."/>
            <person name="Morin E."/>
            <person name="Murat C."/>
            <person name="Riley R."/>
            <person name="Ohm R."/>
            <person name="Sun H."/>
            <person name="Tunlid A."/>
            <person name="Henrissat B."/>
            <person name="Grigoriev I.V."/>
            <person name="Hibbett D.S."/>
            <person name="Martin F."/>
        </authorList>
    </citation>
    <scope>NUCLEOTIDE SEQUENCE [LARGE SCALE GENOMIC DNA]</scope>
    <source>
        <strain evidence="8">Zn</strain>
    </source>
</reference>
<gene>
    <name evidence="7" type="ORF">OIDMADRAFT_109417</name>
</gene>
<evidence type="ECO:0000256" key="2">
    <source>
        <dbReference type="ARBA" id="ARBA00022741"/>
    </source>
</evidence>
<evidence type="ECO:0000256" key="1">
    <source>
        <dbReference type="ARBA" id="ARBA00010638"/>
    </source>
</evidence>
<dbReference type="FunCoup" id="A0A0C3DA63">
    <property type="interactions" value="221"/>
</dbReference>
<dbReference type="GO" id="GO:0009396">
    <property type="term" value="P:folic acid-containing compound biosynthetic process"/>
    <property type="evidence" value="ECO:0007669"/>
    <property type="project" value="TreeGrafter"/>
</dbReference>
<evidence type="ECO:0000256" key="4">
    <source>
        <dbReference type="ARBA" id="ARBA00036539"/>
    </source>
</evidence>
<feature type="binding site" evidence="6">
    <location>
        <position position="63"/>
    </location>
    <ligand>
        <name>substrate</name>
    </ligand>
</feature>
<organism evidence="7 8">
    <name type="scientific">Oidiodendron maius (strain Zn)</name>
    <dbReference type="NCBI Taxonomy" id="913774"/>
    <lineage>
        <taxon>Eukaryota</taxon>
        <taxon>Fungi</taxon>
        <taxon>Dikarya</taxon>
        <taxon>Ascomycota</taxon>
        <taxon>Pezizomycotina</taxon>
        <taxon>Leotiomycetes</taxon>
        <taxon>Leotiomycetes incertae sedis</taxon>
        <taxon>Myxotrichaceae</taxon>
        <taxon>Oidiodendron</taxon>
    </lineage>
</organism>
<dbReference type="GO" id="GO:0030272">
    <property type="term" value="F:5-formyltetrahydrofolate cyclo-ligase activity"/>
    <property type="evidence" value="ECO:0007669"/>
    <property type="project" value="UniProtKB-EC"/>
</dbReference>
<dbReference type="GO" id="GO:0035999">
    <property type="term" value="P:tetrahydrofolate interconversion"/>
    <property type="evidence" value="ECO:0007669"/>
    <property type="project" value="TreeGrafter"/>
</dbReference>
<keyword evidence="3 6" id="KW-0067">ATP-binding</keyword>
<keyword evidence="2 6" id="KW-0547">Nucleotide-binding</keyword>
<dbReference type="SUPFAM" id="SSF100950">
    <property type="entry name" value="NagB/RpiA/CoA transferase-like"/>
    <property type="match status" value="1"/>
</dbReference>
<dbReference type="HOGENOM" id="CLU_066245_2_1_1"/>
<dbReference type="InterPro" id="IPR002698">
    <property type="entry name" value="FTHF_cligase"/>
</dbReference>
<proteinExistence type="inferred from homology"/>
<evidence type="ECO:0000313" key="8">
    <source>
        <dbReference type="Proteomes" id="UP000054321"/>
    </source>
</evidence>
<dbReference type="STRING" id="913774.A0A0C3DA63"/>
<dbReference type="Gene3D" id="3.40.50.10420">
    <property type="entry name" value="NagB/RpiA/CoA transferase-like"/>
    <property type="match status" value="1"/>
</dbReference>
<dbReference type="InParanoid" id="A0A0C3DA63"/>
<protein>
    <recommendedName>
        <fullName evidence="5">5-formyltetrahydrofolate cyclo-ligase</fullName>
        <ecNumber evidence="5">6.3.3.2</ecNumber>
    </recommendedName>
</protein>
<comment type="catalytic activity">
    <reaction evidence="4">
        <text>(6S)-5-formyl-5,6,7,8-tetrahydrofolate + ATP = (6R)-5,10-methenyltetrahydrofolate + ADP + phosphate</text>
        <dbReference type="Rhea" id="RHEA:10488"/>
        <dbReference type="ChEBI" id="CHEBI:30616"/>
        <dbReference type="ChEBI" id="CHEBI:43474"/>
        <dbReference type="ChEBI" id="CHEBI:57455"/>
        <dbReference type="ChEBI" id="CHEBI:57457"/>
        <dbReference type="ChEBI" id="CHEBI:456216"/>
        <dbReference type="EC" id="6.3.3.2"/>
    </reaction>
</comment>
<dbReference type="PANTHER" id="PTHR23407:SF1">
    <property type="entry name" value="5-FORMYLTETRAHYDROFOLATE CYCLO-LIGASE"/>
    <property type="match status" value="1"/>
</dbReference>
<dbReference type="InterPro" id="IPR037171">
    <property type="entry name" value="NagB/RpiA_transferase-like"/>
</dbReference>
<evidence type="ECO:0000313" key="7">
    <source>
        <dbReference type="EMBL" id="KIN08224.1"/>
    </source>
</evidence>
<keyword evidence="8" id="KW-1185">Reference proteome</keyword>
<dbReference type="GO" id="GO:0005739">
    <property type="term" value="C:mitochondrion"/>
    <property type="evidence" value="ECO:0007669"/>
    <property type="project" value="TreeGrafter"/>
</dbReference>
<feature type="binding site" evidence="6">
    <location>
        <begin position="11"/>
        <end position="15"/>
    </location>
    <ligand>
        <name>ATP</name>
        <dbReference type="ChEBI" id="CHEBI:30616"/>
    </ligand>
</feature>
<dbReference type="EC" id="6.3.3.2" evidence="5"/>
<dbReference type="PANTHER" id="PTHR23407">
    <property type="entry name" value="ATPASE INHIBITOR/5-FORMYLTETRAHYDROFOLATE CYCLO-LIGASE"/>
    <property type="match status" value="1"/>
</dbReference>
<dbReference type="Pfam" id="PF01812">
    <property type="entry name" value="5-FTHF_cyc-lig"/>
    <property type="match status" value="1"/>
</dbReference>
<name>A0A0C3DA63_OIDMZ</name>
<feature type="binding site" evidence="6">
    <location>
        <position position="57"/>
    </location>
    <ligand>
        <name>substrate</name>
    </ligand>
</feature>
<reference evidence="7 8" key="1">
    <citation type="submission" date="2014-04" db="EMBL/GenBank/DDBJ databases">
        <authorList>
            <consortium name="DOE Joint Genome Institute"/>
            <person name="Kuo A."/>
            <person name="Martino E."/>
            <person name="Perotto S."/>
            <person name="Kohler A."/>
            <person name="Nagy L.G."/>
            <person name="Floudas D."/>
            <person name="Copeland A."/>
            <person name="Barry K.W."/>
            <person name="Cichocki N."/>
            <person name="Veneault-Fourrey C."/>
            <person name="LaButti K."/>
            <person name="Lindquist E.A."/>
            <person name="Lipzen A."/>
            <person name="Lundell T."/>
            <person name="Morin E."/>
            <person name="Murat C."/>
            <person name="Sun H."/>
            <person name="Tunlid A."/>
            <person name="Henrissat B."/>
            <person name="Grigoriev I.V."/>
            <person name="Hibbett D.S."/>
            <person name="Martin F."/>
            <person name="Nordberg H.P."/>
            <person name="Cantor M.N."/>
            <person name="Hua S.X."/>
        </authorList>
    </citation>
    <scope>NUCLEOTIDE SEQUENCE [LARGE SCALE GENOMIC DNA]</scope>
    <source>
        <strain evidence="7 8">Zn</strain>
    </source>
</reference>
<accession>A0A0C3DA63</accession>
<dbReference type="Proteomes" id="UP000054321">
    <property type="component" value="Unassembled WGS sequence"/>
</dbReference>
<evidence type="ECO:0000256" key="5">
    <source>
        <dbReference type="ARBA" id="ARBA00038966"/>
    </source>
</evidence>
<dbReference type="GO" id="GO:0005524">
    <property type="term" value="F:ATP binding"/>
    <property type="evidence" value="ECO:0007669"/>
    <property type="project" value="UniProtKB-KW"/>
</dbReference>
<dbReference type="OrthoDB" id="2015992at2759"/>
<sequence>MASASALKTAKKELRSLMKRRLSGIPNSTVSSQSAALFSSIRAFKSYQEAKRIGIYLSMPTGEIQTDAIVRDALGSGKQVFVPYLYKAHSPDPTTPKSVMDMVDLQSLSDYDSLERDSWGIPKIATDTVPERERILTKGTQPLDLILMPGVAFELDPLHGSVKRLGHGKGFYDYFLYRYREIYSSLAQESPAISGTDVLLYGLALEEQHLTAETGLSVPVGAHDSPLHGLLLGDGTILDRPSPDR</sequence>
<comment type="similarity">
    <text evidence="1">Belongs to the 5-formyltetrahydrofolate cyclo-ligase family.</text>
</comment>
<evidence type="ECO:0000256" key="6">
    <source>
        <dbReference type="PIRSR" id="PIRSR006806-1"/>
    </source>
</evidence>
<dbReference type="EMBL" id="KN832870">
    <property type="protein sequence ID" value="KIN08224.1"/>
    <property type="molecule type" value="Genomic_DNA"/>
</dbReference>
<dbReference type="InterPro" id="IPR024185">
    <property type="entry name" value="FTHF_cligase-like_sf"/>
</dbReference>
<evidence type="ECO:0000256" key="3">
    <source>
        <dbReference type="ARBA" id="ARBA00022840"/>
    </source>
</evidence>